<evidence type="ECO:0000259" key="3">
    <source>
        <dbReference type="Pfam" id="PF03629"/>
    </source>
</evidence>
<evidence type="ECO:0000313" key="4">
    <source>
        <dbReference type="EMBL" id="MBK9717758.1"/>
    </source>
</evidence>
<proteinExistence type="predicted"/>
<dbReference type="GO" id="GO:0004553">
    <property type="term" value="F:hydrolase activity, hydrolyzing O-glycosyl compounds"/>
    <property type="evidence" value="ECO:0007669"/>
    <property type="project" value="UniProtKB-ARBA"/>
</dbReference>
<dbReference type="EMBL" id="JADKFW010000005">
    <property type="protein sequence ID" value="MBK9717758.1"/>
    <property type="molecule type" value="Genomic_DNA"/>
</dbReference>
<gene>
    <name evidence="4" type="ORF">IPO85_09630</name>
</gene>
<reference evidence="4 5" key="1">
    <citation type="submission" date="2020-10" db="EMBL/GenBank/DDBJ databases">
        <title>Connecting structure to function with the recovery of over 1000 high-quality activated sludge metagenome-assembled genomes encoding full-length rRNA genes using long-read sequencing.</title>
        <authorList>
            <person name="Singleton C.M."/>
            <person name="Petriglieri F."/>
            <person name="Kristensen J.M."/>
            <person name="Kirkegaard R.H."/>
            <person name="Michaelsen T.Y."/>
            <person name="Andersen M.H."/>
            <person name="Karst S.M."/>
            <person name="Dueholm M.S."/>
            <person name="Nielsen P.H."/>
            <person name="Albertsen M."/>
        </authorList>
    </citation>
    <scope>NUCLEOTIDE SEQUENCE [LARGE SCALE GENOMIC DNA]</scope>
    <source>
        <strain evidence="4">Ribe_18-Q3-R11-54_BAT3C.373</strain>
    </source>
</reference>
<feature type="chain" id="PRO_5039645322" description="Sialate O-acetylesterase domain-containing protein" evidence="2">
    <location>
        <begin position="22"/>
        <end position="788"/>
    </location>
</feature>
<sequence length="788" mass="88126">MKSYLVQILSLILLSNTHIGAQVPPNPILWLDAAVGISQNAANQISEWKSKNNQYKAFQDVAANQATYIPSSIGNLPAVRFNGSNSFMEASSVFPVSKDYTVVIVSQAFGPSQNIVGGNSRTIWMAGTTTPTMLHNGDFANQVKSSIDPGIEPSIIIAQYRNQNQQGQFYVNSLFADSAYCPQNLDSSIFLSAYQKCCFFNGDISEIMIYDRIISSQERIALENYLFNKYKINKPGFVDSTFSIIPKNYELLPRDQNNQAIIKIAGIINKIPFDSVKCTIYKNNLPYFNSTKSLQFLNGKASIIFNPMIEAGLHEYKLEIHLLQQKKDSLIKIVDHIVCGDVFIITGQSNSIFGGTNLNNTYCRTFGKNYSFNKADTAWRIASAAGYGGGPDIGAWGMFMANQLIDSFQIPICIMNGGVGGTAIEQHQRNDITPYEPNSIYGSLNYRMLISGLSKYVKGIFWYQGESNSSNLYFENFRALYQDWLQDYPNIKKVYVIQIHHGCGAGDHNKVRDIQRKLPESFPLISLMSTMALPGHDGCHYNLDGYATLGDRMYYLVARDFYGMSPSIEIDAPNIQKAYYTSKQFDEIALLFAPNNQGLKIQNDSIIGLYNISVKDYLYLDHLPKKIKSLRINKDTLFAKLTTPALVKTISYLPEINYLDTALVYQGPYITNLNGVGTLTFYDVPVDPELNTNIIGIQNNNQITTQPNPINGDQLGSLRFNSEVDLNDAQIYFYTLNGTLCYQGTIISKNPSQYGIQVSSRIHEIPSGLLIYQISNSKGSYFGKMLVN</sequence>
<feature type="domain" description="Sialate O-acetylesterase" evidence="3">
    <location>
        <begin position="341"/>
        <end position="554"/>
    </location>
</feature>
<dbReference type="SUPFAM" id="SSF49899">
    <property type="entry name" value="Concanavalin A-like lectins/glucanases"/>
    <property type="match status" value="1"/>
</dbReference>
<dbReference type="InterPro" id="IPR036514">
    <property type="entry name" value="SGNH_hydro_sf"/>
</dbReference>
<dbReference type="AlphaFoldDB" id="A0A9D7S9K7"/>
<accession>A0A9D7S9K7</accession>
<dbReference type="Pfam" id="PF03629">
    <property type="entry name" value="SASA"/>
    <property type="match status" value="1"/>
</dbReference>
<dbReference type="InterPro" id="IPR013320">
    <property type="entry name" value="ConA-like_dom_sf"/>
</dbReference>
<organism evidence="4 5">
    <name type="scientific">Candidatus Defluviibacterium haderslevense</name>
    <dbReference type="NCBI Taxonomy" id="2981993"/>
    <lineage>
        <taxon>Bacteria</taxon>
        <taxon>Pseudomonadati</taxon>
        <taxon>Bacteroidota</taxon>
        <taxon>Saprospiria</taxon>
        <taxon>Saprospirales</taxon>
        <taxon>Saprospiraceae</taxon>
        <taxon>Candidatus Defluviibacterium</taxon>
    </lineage>
</organism>
<keyword evidence="1" id="KW-0378">Hydrolase</keyword>
<dbReference type="InterPro" id="IPR005181">
    <property type="entry name" value="SASA"/>
</dbReference>
<evidence type="ECO:0000256" key="2">
    <source>
        <dbReference type="SAM" id="SignalP"/>
    </source>
</evidence>
<evidence type="ECO:0000313" key="5">
    <source>
        <dbReference type="Proteomes" id="UP000808349"/>
    </source>
</evidence>
<keyword evidence="2" id="KW-0732">Signal</keyword>
<comment type="caution">
    <text evidence="4">The sequence shown here is derived from an EMBL/GenBank/DDBJ whole genome shotgun (WGS) entry which is preliminary data.</text>
</comment>
<name>A0A9D7S9K7_9BACT</name>
<evidence type="ECO:0000256" key="1">
    <source>
        <dbReference type="ARBA" id="ARBA00022801"/>
    </source>
</evidence>
<dbReference type="Proteomes" id="UP000808349">
    <property type="component" value="Unassembled WGS sequence"/>
</dbReference>
<dbReference type="SUPFAM" id="SSF52266">
    <property type="entry name" value="SGNH hydrolase"/>
    <property type="match status" value="1"/>
</dbReference>
<dbReference type="Gene3D" id="3.40.50.1110">
    <property type="entry name" value="SGNH hydrolase"/>
    <property type="match status" value="1"/>
</dbReference>
<dbReference type="GO" id="GO:0016788">
    <property type="term" value="F:hydrolase activity, acting on ester bonds"/>
    <property type="evidence" value="ECO:0007669"/>
    <property type="project" value="UniProtKB-ARBA"/>
</dbReference>
<protein>
    <recommendedName>
        <fullName evidence="3">Sialate O-acetylesterase domain-containing protein</fullName>
    </recommendedName>
</protein>
<dbReference type="GO" id="GO:0005975">
    <property type="term" value="P:carbohydrate metabolic process"/>
    <property type="evidence" value="ECO:0007669"/>
    <property type="project" value="UniProtKB-ARBA"/>
</dbReference>
<feature type="signal peptide" evidence="2">
    <location>
        <begin position="1"/>
        <end position="21"/>
    </location>
</feature>